<accession>A0A7W8I1Z8</accession>
<reference evidence="2 3" key="1">
    <citation type="submission" date="2020-08" db="EMBL/GenBank/DDBJ databases">
        <title>Genomic Encyclopedia of Type Strains, Phase IV (KMG-IV): sequencing the most valuable type-strain genomes for metagenomic binning, comparative biology and taxonomic classification.</title>
        <authorList>
            <person name="Goeker M."/>
        </authorList>
    </citation>
    <scope>NUCLEOTIDE SEQUENCE [LARGE SCALE GENOMIC DNA]</scope>
    <source>
        <strain evidence="2 3">DSM 25335</strain>
    </source>
</reference>
<keyword evidence="1" id="KW-1133">Transmembrane helix</keyword>
<dbReference type="RefSeq" id="WP_183256107.1">
    <property type="nucleotide sequence ID" value="NZ_BAAAFF010000005.1"/>
</dbReference>
<keyword evidence="1" id="KW-0472">Membrane</keyword>
<name>A0A7W8I1Z8_9CAUL</name>
<protein>
    <submittedName>
        <fullName evidence="2">Uncharacterized protein</fullName>
    </submittedName>
</protein>
<evidence type="ECO:0000256" key="1">
    <source>
        <dbReference type="SAM" id="Phobius"/>
    </source>
</evidence>
<dbReference type="AlphaFoldDB" id="A0A7W8I1Z8"/>
<sequence length="65" mass="6598">MSQHNISGSEVFGPKPGVMLRSVKTSGLRRQRAARTWAAFIAGAVVAVIGGAVAVAAIFGPTAFG</sequence>
<evidence type="ECO:0000313" key="3">
    <source>
        <dbReference type="Proteomes" id="UP000566663"/>
    </source>
</evidence>
<dbReference type="EMBL" id="JACHFZ010000006">
    <property type="protein sequence ID" value="MBB5293072.1"/>
    <property type="molecule type" value="Genomic_DNA"/>
</dbReference>
<keyword evidence="3" id="KW-1185">Reference proteome</keyword>
<comment type="caution">
    <text evidence="2">The sequence shown here is derived from an EMBL/GenBank/DDBJ whole genome shotgun (WGS) entry which is preliminary data.</text>
</comment>
<proteinExistence type="predicted"/>
<evidence type="ECO:0000313" key="2">
    <source>
        <dbReference type="EMBL" id="MBB5293072.1"/>
    </source>
</evidence>
<gene>
    <name evidence="2" type="ORF">HNQ67_002617</name>
</gene>
<dbReference type="Proteomes" id="UP000566663">
    <property type="component" value="Unassembled WGS sequence"/>
</dbReference>
<feature type="transmembrane region" description="Helical" evidence="1">
    <location>
        <begin position="37"/>
        <end position="59"/>
    </location>
</feature>
<organism evidence="2 3">
    <name type="scientific">Brevundimonas basaltis</name>
    <dbReference type="NCBI Taxonomy" id="472166"/>
    <lineage>
        <taxon>Bacteria</taxon>
        <taxon>Pseudomonadati</taxon>
        <taxon>Pseudomonadota</taxon>
        <taxon>Alphaproteobacteria</taxon>
        <taxon>Caulobacterales</taxon>
        <taxon>Caulobacteraceae</taxon>
        <taxon>Brevundimonas</taxon>
    </lineage>
</organism>
<keyword evidence="1" id="KW-0812">Transmembrane</keyword>